<dbReference type="SUPFAM" id="SSF51735">
    <property type="entry name" value="NAD(P)-binding Rossmann-fold domains"/>
    <property type="match status" value="1"/>
</dbReference>
<evidence type="ECO:0000313" key="5">
    <source>
        <dbReference type="EMBL" id="MCP2357070.1"/>
    </source>
</evidence>
<evidence type="ECO:0000256" key="1">
    <source>
        <dbReference type="ARBA" id="ARBA00006484"/>
    </source>
</evidence>
<dbReference type="CDD" id="cd05233">
    <property type="entry name" value="SDR_c"/>
    <property type="match status" value="1"/>
</dbReference>
<dbReference type="PANTHER" id="PTHR43639:SF1">
    <property type="entry name" value="SHORT-CHAIN DEHYDROGENASE_REDUCTASE FAMILY PROTEIN"/>
    <property type="match status" value="1"/>
</dbReference>
<dbReference type="Proteomes" id="UP001139648">
    <property type="component" value="Unassembled WGS sequence"/>
</dbReference>
<reference evidence="5" key="1">
    <citation type="submission" date="2022-06" db="EMBL/GenBank/DDBJ databases">
        <title>Sequencing the genomes of 1000 actinobacteria strains.</title>
        <authorList>
            <person name="Klenk H.-P."/>
        </authorList>
    </citation>
    <scope>NUCLEOTIDE SEQUENCE</scope>
    <source>
        <strain evidence="5">DSM 46694</strain>
    </source>
</reference>
<proteinExistence type="inferred from homology"/>
<dbReference type="RefSeq" id="WP_253744211.1">
    <property type="nucleotide sequence ID" value="NZ_BAABKA010000103.1"/>
</dbReference>
<evidence type="ECO:0000256" key="2">
    <source>
        <dbReference type="ARBA" id="ARBA00023002"/>
    </source>
</evidence>
<evidence type="ECO:0000313" key="6">
    <source>
        <dbReference type="Proteomes" id="UP001139648"/>
    </source>
</evidence>
<accession>A0A9X2K2H0</accession>
<keyword evidence="6" id="KW-1185">Reference proteome</keyword>
<dbReference type="Gene3D" id="3.40.50.720">
    <property type="entry name" value="NAD(P)-binding Rossmann-like Domain"/>
    <property type="match status" value="1"/>
</dbReference>
<dbReference type="InterPro" id="IPR057326">
    <property type="entry name" value="KR_dom"/>
</dbReference>
<dbReference type="EC" id="1.1.1.100" evidence="5"/>
<dbReference type="AlphaFoldDB" id="A0A9X2K2H0"/>
<dbReference type="SMART" id="SM00822">
    <property type="entry name" value="PKS_KR"/>
    <property type="match status" value="1"/>
</dbReference>
<comment type="caution">
    <text evidence="5">The sequence shown here is derived from an EMBL/GenBank/DDBJ whole genome shotgun (WGS) entry which is preliminary data.</text>
</comment>
<dbReference type="Pfam" id="PF00106">
    <property type="entry name" value="adh_short"/>
    <property type="match status" value="1"/>
</dbReference>
<gene>
    <name evidence="5" type="ORF">HD597_004090</name>
</gene>
<protein>
    <submittedName>
        <fullName evidence="5">3-oxoacyl-[acyl-carrier protein] reductase</fullName>
        <ecNumber evidence="5">1.1.1.100</ecNumber>
    </submittedName>
</protein>
<evidence type="ECO:0000256" key="3">
    <source>
        <dbReference type="RuleBase" id="RU000363"/>
    </source>
</evidence>
<feature type="domain" description="Ketoreductase" evidence="4">
    <location>
        <begin position="9"/>
        <end position="202"/>
    </location>
</feature>
<organism evidence="5 6">
    <name type="scientific">Nonomuraea thailandensis</name>
    <dbReference type="NCBI Taxonomy" id="1188745"/>
    <lineage>
        <taxon>Bacteria</taxon>
        <taxon>Bacillati</taxon>
        <taxon>Actinomycetota</taxon>
        <taxon>Actinomycetes</taxon>
        <taxon>Streptosporangiales</taxon>
        <taxon>Streptosporangiaceae</taxon>
        <taxon>Nonomuraea</taxon>
    </lineage>
</organism>
<dbReference type="PRINTS" id="PR00081">
    <property type="entry name" value="GDHRDH"/>
</dbReference>
<dbReference type="InterPro" id="IPR036291">
    <property type="entry name" value="NAD(P)-bd_dom_sf"/>
</dbReference>
<dbReference type="GO" id="GO:0004316">
    <property type="term" value="F:3-oxoacyl-[acyl-carrier-protein] reductase (NADPH) activity"/>
    <property type="evidence" value="ECO:0007669"/>
    <property type="project" value="UniProtKB-EC"/>
</dbReference>
<dbReference type="EMBL" id="JAMZEB010000002">
    <property type="protein sequence ID" value="MCP2357070.1"/>
    <property type="molecule type" value="Genomic_DNA"/>
</dbReference>
<comment type="similarity">
    <text evidence="1 3">Belongs to the short-chain dehydrogenases/reductases (SDR) family.</text>
</comment>
<sequence>MIDTRLSGQNVLVTGGAGNIGAAISRAFAAEGARVAIHHLARDRPAPEGVEQAYVTPAADVATALARELGNGAYTVSADLPEPDAAARLVDEATRRAGPINVLVNNAAHCEVPDGVDTLTHGSLERHYRVNAIAPALLTAEVARRRRGDEPLCVVNISTDAARAFPGQTGYGTSKAALEALTRSNALDLAARGVRVNAVAPGPVQSRRP</sequence>
<evidence type="ECO:0000259" key="4">
    <source>
        <dbReference type="SMART" id="SM00822"/>
    </source>
</evidence>
<dbReference type="PANTHER" id="PTHR43639">
    <property type="entry name" value="OXIDOREDUCTASE, SHORT-CHAIN DEHYDROGENASE/REDUCTASE FAMILY (AFU_ORTHOLOGUE AFUA_5G02870)"/>
    <property type="match status" value="1"/>
</dbReference>
<keyword evidence="2 5" id="KW-0560">Oxidoreductase</keyword>
<dbReference type="PRINTS" id="PR00080">
    <property type="entry name" value="SDRFAMILY"/>
</dbReference>
<name>A0A9X2K2H0_9ACTN</name>
<dbReference type="InterPro" id="IPR002347">
    <property type="entry name" value="SDR_fam"/>
</dbReference>